<dbReference type="SUPFAM" id="SSF53448">
    <property type="entry name" value="Nucleotide-diphospho-sugar transferases"/>
    <property type="match status" value="1"/>
</dbReference>
<evidence type="ECO:0000256" key="2">
    <source>
        <dbReference type="ARBA" id="ARBA00022676"/>
    </source>
</evidence>
<dbReference type="EMBL" id="LT629742">
    <property type="protein sequence ID" value="SDS98187.1"/>
    <property type="molecule type" value="Genomic_DNA"/>
</dbReference>
<sequence length="481" mass="51990">MRKWNFSRWAGLSIAGLVTAAAGLLWFAVAARVEGGEGAASSSGLLLGLWSVLYNTQAPSESAVFAAIALALLLAAGIAIIERRIATRYRRSSDGTSTPLAPKIIMAATRGVFAGPITITVLIPAHNEEASLPDTLDSLFSQSPPPDRVIVVADNCTDGTERVAAARGVEVFRSVGNAHKKAGALNQALAVLLPDQGDNDVVMIMDADTQLDGGFLAAAASRFASDRALMAVGGLFYGEPGHGLIGQFQRNEYIRYSRELKRRRGRVFVLTGTASLFRAVGLRAVASGRGTSLPGIPGDVYDTAALTEDNELTIALKSLGGLITSPSECTVVTELMPTWRTLWNQRLRWQRGALENLGAYGVKPQTVRYWAQQLGIGYGVIALFGYLSLLLVMALSLDTWVWFPFWLGIGAVFTLERVVTVWKGGWRARLLAVLLIPELCFDMFLNCVYVKGILDSAIGRRAAWTHLQHEARAEEEEEVAR</sequence>
<dbReference type="PANTHER" id="PTHR43630">
    <property type="entry name" value="POLY-BETA-1,6-N-ACETYL-D-GLUCOSAMINE SYNTHASE"/>
    <property type="match status" value="1"/>
</dbReference>
<reference evidence="7" key="1">
    <citation type="submission" date="2016-10" db="EMBL/GenBank/DDBJ databases">
        <authorList>
            <person name="Varghese N."/>
            <person name="Submissions S."/>
        </authorList>
    </citation>
    <scope>NUCLEOTIDE SEQUENCE [LARGE SCALE GENOMIC DNA]</scope>
    <source>
        <strain evidence="7">DSM 21772</strain>
    </source>
</reference>
<dbReference type="CDD" id="cd06423">
    <property type="entry name" value="CESA_like"/>
    <property type="match status" value="1"/>
</dbReference>
<evidence type="ECO:0000313" key="6">
    <source>
        <dbReference type="EMBL" id="SDS98187.1"/>
    </source>
</evidence>
<name>A0A1H1WLR2_9MICO</name>
<feature type="transmembrane region" description="Helical" evidence="4">
    <location>
        <begin position="375"/>
        <end position="395"/>
    </location>
</feature>
<keyword evidence="7" id="KW-1185">Reference proteome</keyword>
<dbReference type="InterPro" id="IPR029044">
    <property type="entry name" value="Nucleotide-diphossugar_trans"/>
</dbReference>
<protein>
    <submittedName>
        <fullName evidence="6">Glycosyltransferase, catalytic subunit of cellulose synthase and poly-beta-1,6-N-acetylglucosamine synthase</fullName>
    </submittedName>
</protein>
<accession>A0A1H1WLR2</accession>
<evidence type="ECO:0000256" key="3">
    <source>
        <dbReference type="ARBA" id="ARBA00022679"/>
    </source>
</evidence>
<evidence type="ECO:0000259" key="5">
    <source>
        <dbReference type="Pfam" id="PF00535"/>
    </source>
</evidence>
<dbReference type="RefSeq" id="WP_083364396.1">
    <property type="nucleotide sequence ID" value="NZ_LT629742.1"/>
</dbReference>
<feature type="domain" description="Glycosyltransferase 2-like" evidence="5">
    <location>
        <begin position="120"/>
        <end position="279"/>
    </location>
</feature>
<dbReference type="Proteomes" id="UP000181956">
    <property type="component" value="Chromosome I"/>
</dbReference>
<keyword evidence="4" id="KW-1133">Transmembrane helix</keyword>
<dbReference type="STRING" id="412690.SAMN04489834_2569"/>
<dbReference type="Pfam" id="PF00535">
    <property type="entry name" value="Glycos_transf_2"/>
    <property type="match status" value="1"/>
</dbReference>
<keyword evidence="4" id="KW-0812">Transmembrane</keyword>
<comment type="similarity">
    <text evidence="1">Belongs to the glycosyltransferase 2 family.</text>
</comment>
<dbReference type="Gene3D" id="3.90.550.10">
    <property type="entry name" value="Spore Coat Polysaccharide Biosynthesis Protein SpsA, Chain A"/>
    <property type="match status" value="1"/>
</dbReference>
<keyword evidence="2" id="KW-0328">Glycosyltransferase</keyword>
<organism evidence="6 7">
    <name type="scientific">Microterricola viridarii</name>
    <dbReference type="NCBI Taxonomy" id="412690"/>
    <lineage>
        <taxon>Bacteria</taxon>
        <taxon>Bacillati</taxon>
        <taxon>Actinomycetota</taxon>
        <taxon>Actinomycetes</taxon>
        <taxon>Micrococcales</taxon>
        <taxon>Microbacteriaceae</taxon>
        <taxon>Microterricola</taxon>
    </lineage>
</organism>
<gene>
    <name evidence="6" type="ORF">SAMN04489834_2569</name>
</gene>
<dbReference type="AlphaFoldDB" id="A0A1H1WLR2"/>
<dbReference type="InterPro" id="IPR001173">
    <property type="entry name" value="Glyco_trans_2-like"/>
</dbReference>
<keyword evidence="3 6" id="KW-0808">Transferase</keyword>
<feature type="transmembrane region" description="Helical" evidence="4">
    <location>
        <begin position="63"/>
        <end position="81"/>
    </location>
</feature>
<dbReference type="PANTHER" id="PTHR43630:SF1">
    <property type="entry name" value="POLY-BETA-1,6-N-ACETYL-D-GLUCOSAMINE SYNTHASE"/>
    <property type="match status" value="1"/>
</dbReference>
<feature type="transmembrane region" description="Helical" evidence="4">
    <location>
        <begin position="401"/>
        <end position="419"/>
    </location>
</feature>
<evidence type="ECO:0000313" key="7">
    <source>
        <dbReference type="Proteomes" id="UP000181956"/>
    </source>
</evidence>
<proteinExistence type="inferred from homology"/>
<keyword evidence="4" id="KW-0472">Membrane</keyword>
<evidence type="ECO:0000256" key="1">
    <source>
        <dbReference type="ARBA" id="ARBA00006739"/>
    </source>
</evidence>
<evidence type="ECO:0000256" key="4">
    <source>
        <dbReference type="SAM" id="Phobius"/>
    </source>
</evidence>
<dbReference type="GO" id="GO:0016757">
    <property type="term" value="F:glycosyltransferase activity"/>
    <property type="evidence" value="ECO:0007669"/>
    <property type="project" value="UniProtKB-KW"/>
</dbReference>